<gene>
    <name evidence="2" type="ORF">D3P04_16990</name>
</gene>
<evidence type="ECO:0000313" key="3">
    <source>
        <dbReference type="Proteomes" id="UP000284202"/>
    </source>
</evidence>
<accession>A0A418SQE7</accession>
<reference evidence="3" key="1">
    <citation type="submission" date="2018-09" db="EMBL/GenBank/DDBJ databases">
        <title>Acidovorax cavernicola nov. sp. isolated from Gruta de las Maravillas (Aracena, Spain).</title>
        <authorList>
            <person name="Jurado V."/>
            <person name="Gutierrez-Patricio S."/>
            <person name="Gonzalez-Pimentel J.L."/>
            <person name="Miller A.Z."/>
            <person name="Laiz L."/>
            <person name="Saiz-Jimenez C."/>
        </authorList>
    </citation>
    <scope>NUCLEOTIDE SEQUENCE [LARGE SCALE GENOMIC DNA]</scope>
    <source>
        <strain evidence="3">1011MAR3C25</strain>
    </source>
</reference>
<dbReference type="OrthoDB" id="7778991at2"/>
<sequence length="83" mass="8693">MKVLTASLLALGLVASAASAGQFSGTSRNSIVERPAPNTQQIEVRAGSVLTTPELKRANLAADDLITVTSFPSPENARLTNER</sequence>
<comment type="caution">
    <text evidence="2">The sequence shown here is derived from an EMBL/GenBank/DDBJ whole genome shotgun (WGS) entry which is preliminary data.</text>
</comment>
<dbReference type="RefSeq" id="WP_119750973.1">
    <property type="nucleotide sequence ID" value="NZ_QZCG01000012.1"/>
</dbReference>
<dbReference type="EMBL" id="QZCG01000012">
    <property type="protein sequence ID" value="RJE83148.1"/>
    <property type="molecule type" value="Genomic_DNA"/>
</dbReference>
<protein>
    <submittedName>
        <fullName evidence="2">Uncharacterized protein</fullName>
    </submittedName>
</protein>
<name>A0A418SQE7_9RHOB</name>
<evidence type="ECO:0000313" key="2">
    <source>
        <dbReference type="EMBL" id="RJE83148.1"/>
    </source>
</evidence>
<keyword evidence="1" id="KW-0732">Signal</keyword>
<keyword evidence="3" id="KW-1185">Reference proteome</keyword>
<dbReference type="AlphaFoldDB" id="A0A418SQE7"/>
<evidence type="ECO:0000256" key="1">
    <source>
        <dbReference type="SAM" id="SignalP"/>
    </source>
</evidence>
<dbReference type="Proteomes" id="UP000284202">
    <property type="component" value="Unassembled WGS sequence"/>
</dbReference>
<organism evidence="2 3">
    <name type="scientific">Paracoccus onubensis</name>
    <dbReference type="NCBI Taxonomy" id="1675788"/>
    <lineage>
        <taxon>Bacteria</taxon>
        <taxon>Pseudomonadati</taxon>
        <taxon>Pseudomonadota</taxon>
        <taxon>Alphaproteobacteria</taxon>
        <taxon>Rhodobacterales</taxon>
        <taxon>Paracoccaceae</taxon>
        <taxon>Paracoccus</taxon>
    </lineage>
</organism>
<feature type="signal peptide" evidence="1">
    <location>
        <begin position="1"/>
        <end position="20"/>
    </location>
</feature>
<proteinExistence type="predicted"/>
<feature type="chain" id="PRO_5019158163" evidence="1">
    <location>
        <begin position="21"/>
        <end position="83"/>
    </location>
</feature>